<evidence type="ECO:0000256" key="1">
    <source>
        <dbReference type="SAM" id="MobiDB-lite"/>
    </source>
</evidence>
<dbReference type="GO" id="GO:0016422">
    <property type="term" value="F:mRNA (2'-O-methyladenosine-N6-)-methyltransferase activity"/>
    <property type="evidence" value="ECO:0007669"/>
    <property type="project" value="InterPro"/>
</dbReference>
<sequence length="552" mass="61541">MSSNNFNHLDIWDAKAQLNKQNVPQEELASTEKFSSVASEFARFKAMKTLRSKFARLTNQHGQGISPPPLAFDRWLARSSLQRVLDNNSSIDSTTPDDIEIEIGSTIAHREPVIPCYLKNMDTGGEQNVQPEFIADLSRTYSKKTAMLIAEQITTSSLLAAEKHDAIFHSSSTASSSADNDVKQKIKAMLKATKRSAKKVMESTTSTADQWLELEQAAEALRDYAALKAAMSTNCSADEMKVHKVMSKSGHVVLLSAYSLDGNEKKFVKPYMTINKQHYDKLVELHLRATNSTQEEVDEKIFCILCRYEGIKGVGSQCALPGAVFESLEKYLGNTIECFASPLNCRFQNYYSAFPALEQHFGSLGSFFSSYSDIKYGSFEANPPFVPEIMTFMEEAIHSLLEDKSKGPLSFLIIVPDWGGTNSTAEVCMNSKFNRASTCISASQHVFADGAQHRVSERWRPSSWDTAVILLQNDRGKSKWPMTADQLSEAITSSFSRSKNTGGPEKNDEDVYAWEARGIKKGGRQGKNIPIKRKSKNGHTDFKNTQVKKKKF</sequence>
<dbReference type="PANTHER" id="PTHR21727:SF0">
    <property type="entry name" value="MRNA (2'-O-METHYLADENOSINE-N(6)-)-METHYLTRANSFERASE"/>
    <property type="match status" value="1"/>
</dbReference>
<evidence type="ECO:0000259" key="2">
    <source>
        <dbReference type="Pfam" id="PF12237"/>
    </source>
</evidence>
<reference evidence="3 4" key="1">
    <citation type="journal article" date="2021" name="Sci. Rep.">
        <title>The genome of the diatom Chaetoceros tenuissimus carries an ancient integrated fragment of an extant virus.</title>
        <authorList>
            <person name="Hongo Y."/>
            <person name="Kimura K."/>
            <person name="Takaki Y."/>
            <person name="Yoshida Y."/>
            <person name="Baba S."/>
            <person name="Kobayashi G."/>
            <person name="Nagasaki K."/>
            <person name="Hano T."/>
            <person name="Tomaru Y."/>
        </authorList>
    </citation>
    <scope>NUCLEOTIDE SEQUENCE [LARGE SCALE GENOMIC DNA]</scope>
    <source>
        <strain evidence="3 4">NIES-3715</strain>
    </source>
</reference>
<protein>
    <recommendedName>
        <fullName evidence="2">PCIF1 WW domain-containing protein</fullName>
    </recommendedName>
</protein>
<dbReference type="GO" id="GO:0099122">
    <property type="term" value="F:RNA polymerase II C-terminal domain binding"/>
    <property type="evidence" value="ECO:0007669"/>
    <property type="project" value="InterPro"/>
</dbReference>
<organism evidence="3 4">
    <name type="scientific">Chaetoceros tenuissimus</name>
    <dbReference type="NCBI Taxonomy" id="426638"/>
    <lineage>
        <taxon>Eukaryota</taxon>
        <taxon>Sar</taxon>
        <taxon>Stramenopiles</taxon>
        <taxon>Ochrophyta</taxon>
        <taxon>Bacillariophyta</taxon>
        <taxon>Coscinodiscophyceae</taxon>
        <taxon>Chaetocerotophycidae</taxon>
        <taxon>Chaetocerotales</taxon>
        <taxon>Chaetocerotaceae</taxon>
        <taxon>Chaetoceros</taxon>
    </lineage>
</organism>
<dbReference type="AlphaFoldDB" id="A0AAD3CMT9"/>
<evidence type="ECO:0000313" key="3">
    <source>
        <dbReference type="EMBL" id="GFH48598.1"/>
    </source>
</evidence>
<dbReference type="EMBL" id="BLLK01000029">
    <property type="protein sequence ID" value="GFH48598.1"/>
    <property type="molecule type" value="Genomic_DNA"/>
</dbReference>
<gene>
    <name evidence="3" type="ORF">CTEN210_05074</name>
</gene>
<proteinExistence type="predicted"/>
<evidence type="ECO:0000313" key="4">
    <source>
        <dbReference type="Proteomes" id="UP001054902"/>
    </source>
</evidence>
<dbReference type="Proteomes" id="UP001054902">
    <property type="component" value="Unassembled WGS sequence"/>
</dbReference>
<feature type="compositionally biased region" description="Basic residues" evidence="1">
    <location>
        <begin position="521"/>
        <end position="537"/>
    </location>
</feature>
<feature type="region of interest" description="Disordered" evidence="1">
    <location>
        <begin position="521"/>
        <end position="552"/>
    </location>
</feature>
<dbReference type="InterPro" id="IPR022035">
    <property type="entry name" value="PCIF1_WW"/>
</dbReference>
<dbReference type="PANTHER" id="PTHR21727">
    <property type="entry name" value="PHOSPHORYLATED CTD INTERACTING FACTOR 1"/>
    <property type="match status" value="1"/>
</dbReference>
<accession>A0AAD3CMT9</accession>
<comment type="caution">
    <text evidence="3">The sequence shown here is derived from an EMBL/GenBank/DDBJ whole genome shotgun (WGS) entry which is preliminary data.</text>
</comment>
<name>A0AAD3CMT9_9STRA</name>
<feature type="domain" description="PCIF1 WW" evidence="2">
    <location>
        <begin position="287"/>
        <end position="450"/>
    </location>
</feature>
<keyword evidence="4" id="KW-1185">Reference proteome</keyword>
<dbReference type="InterPro" id="IPR039881">
    <property type="entry name" value="PCIF1-like"/>
</dbReference>
<dbReference type="Pfam" id="PF12237">
    <property type="entry name" value="PCIF1_WW"/>
    <property type="match status" value="1"/>
</dbReference>